<dbReference type="STRING" id="1891675.B1H58_06585"/>
<protein>
    <submittedName>
        <fullName evidence="1">Uncharacterized protein</fullName>
    </submittedName>
</protein>
<dbReference type="EMBL" id="CP019706">
    <property type="protein sequence ID" value="ARJ41721.1"/>
    <property type="molecule type" value="Genomic_DNA"/>
</dbReference>
<dbReference type="RefSeq" id="WP_085068804.1">
    <property type="nucleotide sequence ID" value="NZ_CP019706.1"/>
</dbReference>
<sequence>MLKLIRSLFTSPEKLLQVMSQDDVQDSIDDGDRIVIDENGSAMVNIHSKEVQKDFARHVEALKRA</sequence>
<name>A0A1W6B3Q0_9GAMM</name>
<proteinExistence type="predicted"/>
<evidence type="ECO:0000313" key="1">
    <source>
        <dbReference type="EMBL" id="ARJ41721.1"/>
    </source>
</evidence>
<keyword evidence="2" id="KW-1185">Reference proteome</keyword>
<organism evidence="1 2">
    <name type="scientific">Pantoea alhagi</name>
    <dbReference type="NCBI Taxonomy" id="1891675"/>
    <lineage>
        <taxon>Bacteria</taxon>
        <taxon>Pseudomonadati</taxon>
        <taxon>Pseudomonadota</taxon>
        <taxon>Gammaproteobacteria</taxon>
        <taxon>Enterobacterales</taxon>
        <taxon>Erwiniaceae</taxon>
        <taxon>Pantoea</taxon>
    </lineage>
</organism>
<dbReference type="KEGG" id="palh:B1H58_06585"/>
<dbReference type="OrthoDB" id="6540387at2"/>
<evidence type="ECO:0000313" key="2">
    <source>
        <dbReference type="Proteomes" id="UP000192900"/>
    </source>
</evidence>
<dbReference type="Proteomes" id="UP000192900">
    <property type="component" value="Chromosome"/>
</dbReference>
<reference evidence="1 2" key="1">
    <citation type="submission" date="2017-02" db="EMBL/GenBank/DDBJ databases">
        <title>Complete genome sequence of the drought resistance-promoting endophyte Pantoea alhagi LTYR-11Z.</title>
        <authorList>
            <person name="Zhang L."/>
        </authorList>
    </citation>
    <scope>NUCLEOTIDE SEQUENCE [LARGE SCALE GENOMIC DNA]</scope>
    <source>
        <strain evidence="1 2">LTYR-11Z</strain>
    </source>
</reference>
<dbReference type="AlphaFoldDB" id="A0A1W6B3Q0"/>
<accession>A0A1W6B3Q0</accession>
<gene>
    <name evidence="1" type="ORF">B1H58_06585</name>
</gene>